<feature type="signal peptide" evidence="2">
    <location>
        <begin position="1"/>
        <end position="31"/>
    </location>
</feature>
<evidence type="ECO:0000256" key="1">
    <source>
        <dbReference type="SAM" id="MobiDB-lite"/>
    </source>
</evidence>
<keyword evidence="4" id="KW-1185">Reference proteome</keyword>
<evidence type="ECO:0000256" key="2">
    <source>
        <dbReference type="SAM" id="SignalP"/>
    </source>
</evidence>
<name>A0ABT3Q9V2_9PROT</name>
<keyword evidence="2" id="KW-0732">Signal</keyword>
<dbReference type="RefSeq" id="WP_166123250.1">
    <property type="nucleotide sequence ID" value="NZ_JAPIUX010000021.1"/>
</dbReference>
<feature type="region of interest" description="Disordered" evidence="1">
    <location>
        <begin position="113"/>
        <end position="132"/>
    </location>
</feature>
<dbReference type="EMBL" id="JAPIUX010000021">
    <property type="protein sequence ID" value="MCX2562058.1"/>
    <property type="molecule type" value="Genomic_DNA"/>
</dbReference>
<protein>
    <recommendedName>
        <fullName evidence="5">DUF2946 domain-containing protein</fullName>
    </recommendedName>
</protein>
<organism evidence="3 4">
    <name type="scientific">Acetobacter farinalis</name>
    <dbReference type="NCBI Taxonomy" id="1260984"/>
    <lineage>
        <taxon>Bacteria</taxon>
        <taxon>Pseudomonadati</taxon>
        <taxon>Pseudomonadota</taxon>
        <taxon>Alphaproteobacteria</taxon>
        <taxon>Acetobacterales</taxon>
        <taxon>Acetobacteraceae</taxon>
        <taxon>Acetobacter</taxon>
    </lineage>
</organism>
<proteinExistence type="predicted"/>
<evidence type="ECO:0000313" key="3">
    <source>
        <dbReference type="EMBL" id="MCX2562058.1"/>
    </source>
</evidence>
<gene>
    <name evidence="3" type="ORF">OQ252_11725</name>
</gene>
<evidence type="ECO:0000313" key="4">
    <source>
        <dbReference type="Proteomes" id="UP001526446"/>
    </source>
</evidence>
<sequence>MIRTQARIWIGLLACLLMQVGLLAGVSPAQAQREVQAHHAMMQDRTMPCTESMDARCMGQASHSRNVPHGDKCCHVHVAATDIPPPEAGPHPVYRPGARRQVFSVEAQADFSGTDWLPPLRPPRLLNRQEAV</sequence>
<feature type="chain" id="PRO_5045525055" description="DUF2946 domain-containing protein" evidence="2">
    <location>
        <begin position="32"/>
        <end position="132"/>
    </location>
</feature>
<comment type="caution">
    <text evidence="3">The sequence shown here is derived from an EMBL/GenBank/DDBJ whole genome shotgun (WGS) entry which is preliminary data.</text>
</comment>
<dbReference type="Proteomes" id="UP001526446">
    <property type="component" value="Unassembled WGS sequence"/>
</dbReference>
<reference evidence="3 4" key="1">
    <citation type="submission" date="2022-11" db="EMBL/GenBank/DDBJ databases">
        <title>Genome sequencing of Acetobacter type strain.</title>
        <authorList>
            <person name="Heo J."/>
            <person name="Lee D."/>
            <person name="Han B.-H."/>
            <person name="Hong S.-B."/>
            <person name="Kwon S.-W."/>
        </authorList>
    </citation>
    <scope>NUCLEOTIDE SEQUENCE [LARGE SCALE GENOMIC DNA]</scope>
    <source>
        <strain evidence="3 4">KACC 21251</strain>
    </source>
</reference>
<evidence type="ECO:0008006" key="5">
    <source>
        <dbReference type="Google" id="ProtNLM"/>
    </source>
</evidence>
<accession>A0ABT3Q9V2</accession>